<dbReference type="Pfam" id="PF00294">
    <property type="entry name" value="PfkB"/>
    <property type="match status" value="2"/>
</dbReference>
<dbReference type="EMBL" id="JADEYC010000019">
    <property type="protein sequence ID" value="MBE9375233.1"/>
    <property type="molecule type" value="Genomic_DNA"/>
</dbReference>
<dbReference type="PANTHER" id="PTHR42774:SF3">
    <property type="entry name" value="KETOHEXOKINASE"/>
    <property type="match status" value="1"/>
</dbReference>
<keyword evidence="2" id="KW-0418">Kinase</keyword>
<gene>
    <name evidence="2" type="ORF">IQ251_12345</name>
</gene>
<comment type="caution">
    <text evidence="2">The sequence shown here is derived from an EMBL/GenBank/DDBJ whole genome shotgun (WGS) entry which is preliminary data.</text>
</comment>
<dbReference type="RefSeq" id="WP_193928679.1">
    <property type="nucleotide sequence ID" value="NZ_JADEYC010000019.1"/>
</dbReference>
<dbReference type="SUPFAM" id="SSF53613">
    <property type="entry name" value="Ribokinase-like"/>
    <property type="match status" value="1"/>
</dbReference>
<dbReference type="AlphaFoldDB" id="A0A929G204"/>
<organism evidence="2 3">
    <name type="scientific">Saccharopolyspora montiporae</name>
    <dbReference type="NCBI Taxonomy" id="2781240"/>
    <lineage>
        <taxon>Bacteria</taxon>
        <taxon>Bacillati</taxon>
        <taxon>Actinomycetota</taxon>
        <taxon>Actinomycetes</taxon>
        <taxon>Pseudonocardiales</taxon>
        <taxon>Pseudonocardiaceae</taxon>
        <taxon>Saccharopolyspora</taxon>
    </lineage>
</organism>
<name>A0A929G204_9PSEU</name>
<feature type="domain" description="Carbohydrate kinase PfkB" evidence="1">
    <location>
        <begin position="13"/>
        <end position="118"/>
    </location>
</feature>
<dbReference type="Gene3D" id="3.40.1190.20">
    <property type="match status" value="1"/>
</dbReference>
<keyword evidence="3" id="KW-1185">Reference proteome</keyword>
<accession>A0A929G204</accession>
<proteinExistence type="predicted"/>
<dbReference type="InterPro" id="IPR052562">
    <property type="entry name" value="Ketohexokinase-related"/>
</dbReference>
<dbReference type="PANTHER" id="PTHR42774">
    <property type="entry name" value="PHOSPHOTRANSFERASE SYSTEM TRANSPORT PROTEIN"/>
    <property type="match status" value="1"/>
</dbReference>
<dbReference type="Proteomes" id="UP000598360">
    <property type="component" value="Unassembled WGS sequence"/>
</dbReference>
<evidence type="ECO:0000313" key="2">
    <source>
        <dbReference type="EMBL" id="MBE9375233.1"/>
    </source>
</evidence>
<evidence type="ECO:0000259" key="1">
    <source>
        <dbReference type="Pfam" id="PF00294"/>
    </source>
</evidence>
<feature type="domain" description="Carbohydrate kinase PfkB" evidence="1">
    <location>
        <begin position="191"/>
        <end position="280"/>
    </location>
</feature>
<protein>
    <submittedName>
        <fullName evidence="2">Kinase</fullName>
    </submittedName>
</protein>
<evidence type="ECO:0000313" key="3">
    <source>
        <dbReference type="Proteomes" id="UP000598360"/>
    </source>
</evidence>
<keyword evidence="2" id="KW-0808">Transferase</keyword>
<sequence length="289" mass="29067">MTTDSPTAAGVFAGLTTLDVVQHVDRFPGRDEKVTAAAQFLSAGGPAANAAVTFSALGGSAVLVTALGSGPAADVARADLRAHGVRVVEVPVDGGDAPVSAVLVDRGTGERSVAGTDATALAPAAPIGIGSFGADVVLLDGHYPEVAAAVLDAERAPVVLDAGRWKEPMRPLLTRAQTVIASAGFRTPGAADAVATSRALRGMGVPTVVTTHGPDPVHWIDGAESGSVAPPRVAAVDTLGAGDAFHGAYCWQLVAGRPDVPGRIAAAARVAALRTTIAGPRAWLRELHR</sequence>
<reference evidence="2" key="1">
    <citation type="submission" date="2020-10" db="EMBL/GenBank/DDBJ databases">
        <title>Diversity and distribution of actinomycetes associated with coral in the coast of Hainan.</title>
        <authorList>
            <person name="Li F."/>
        </authorList>
    </citation>
    <scope>NUCLEOTIDE SEQUENCE</scope>
    <source>
        <strain evidence="2">HNM0983</strain>
    </source>
</reference>
<dbReference type="GO" id="GO:0016301">
    <property type="term" value="F:kinase activity"/>
    <property type="evidence" value="ECO:0007669"/>
    <property type="project" value="UniProtKB-KW"/>
</dbReference>
<dbReference type="InterPro" id="IPR011611">
    <property type="entry name" value="PfkB_dom"/>
</dbReference>
<dbReference type="InterPro" id="IPR029056">
    <property type="entry name" value="Ribokinase-like"/>
</dbReference>